<reference evidence="3" key="1">
    <citation type="submission" date="2022-11" db="UniProtKB">
        <authorList>
            <consortium name="WormBaseParasite"/>
        </authorList>
    </citation>
    <scope>IDENTIFICATION</scope>
</reference>
<feature type="region of interest" description="Disordered" evidence="1">
    <location>
        <begin position="91"/>
        <end position="158"/>
    </location>
</feature>
<name>A0A914WJK9_9BILA</name>
<proteinExistence type="predicted"/>
<dbReference type="AlphaFoldDB" id="A0A914WJK9"/>
<feature type="compositionally biased region" description="Polar residues" evidence="1">
    <location>
        <begin position="94"/>
        <end position="105"/>
    </location>
</feature>
<dbReference type="WBParaSite" id="PSAMB.scaffold430size51594.g5654.t1">
    <property type="protein sequence ID" value="PSAMB.scaffold430size51594.g5654.t1"/>
    <property type="gene ID" value="PSAMB.scaffold430size51594.g5654"/>
</dbReference>
<sequence>MKMCIELCVQYYNDPTTSISTVSYKKEMILPDALICLPFDEKEWDEKPNIHPTTPHSIPCPGYGKCDGSPAPQSNSGNGYGYGYQNGFLPETNAKISTPGTQQPKSGFGYENGNPDDPLPETKTEMSGQNTERPIINENLVYEQKEAAQQSLQEQRRE</sequence>
<protein>
    <submittedName>
        <fullName evidence="3">Uncharacterized protein</fullName>
    </submittedName>
</protein>
<organism evidence="2 3">
    <name type="scientific">Plectus sambesii</name>
    <dbReference type="NCBI Taxonomy" id="2011161"/>
    <lineage>
        <taxon>Eukaryota</taxon>
        <taxon>Metazoa</taxon>
        <taxon>Ecdysozoa</taxon>
        <taxon>Nematoda</taxon>
        <taxon>Chromadorea</taxon>
        <taxon>Plectida</taxon>
        <taxon>Plectina</taxon>
        <taxon>Plectoidea</taxon>
        <taxon>Plectidae</taxon>
        <taxon>Plectus</taxon>
    </lineage>
</organism>
<evidence type="ECO:0000313" key="2">
    <source>
        <dbReference type="Proteomes" id="UP000887566"/>
    </source>
</evidence>
<accession>A0A914WJK9</accession>
<feature type="compositionally biased region" description="Polar residues" evidence="1">
    <location>
        <begin position="147"/>
        <end position="158"/>
    </location>
</feature>
<evidence type="ECO:0000313" key="3">
    <source>
        <dbReference type="WBParaSite" id="PSAMB.scaffold430size51594.g5654.t1"/>
    </source>
</evidence>
<keyword evidence="2" id="KW-1185">Reference proteome</keyword>
<dbReference type="Proteomes" id="UP000887566">
    <property type="component" value="Unplaced"/>
</dbReference>
<evidence type="ECO:0000256" key="1">
    <source>
        <dbReference type="SAM" id="MobiDB-lite"/>
    </source>
</evidence>